<proteinExistence type="predicted"/>
<evidence type="ECO:0000313" key="2">
    <source>
        <dbReference type="EMBL" id="MCJ0973455.1"/>
    </source>
</evidence>
<keyword evidence="1" id="KW-0472">Membrane</keyword>
<keyword evidence="1" id="KW-0812">Transmembrane</keyword>
<reference evidence="2" key="1">
    <citation type="submission" date="2022-03" db="EMBL/GenBank/DDBJ databases">
        <title>Pseudomonas marianensis sp. nov., a marine bacterium isolated from deep-sea sediments of the Mariana Trench.</title>
        <authorList>
            <person name="Wei Y."/>
        </authorList>
    </citation>
    <scope>NUCLEOTIDE SEQUENCE</scope>
    <source>
        <strain evidence="2">PS1</strain>
    </source>
</reference>
<accession>A0A9X1W387</accession>
<dbReference type="RefSeq" id="WP_243605582.1">
    <property type="nucleotide sequence ID" value="NZ_JALGRD010000004.1"/>
</dbReference>
<organism evidence="2 3">
    <name type="scientific">Stutzerimonas marianensis</name>
    <dbReference type="NCBI Taxonomy" id="2929513"/>
    <lineage>
        <taxon>Bacteria</taxon>
        <taxon>Pseudomonadati</taxon>
        <taxon>Pseudomonadota</taxon>
        <taxon>Gammaproteobacteria</taxon>
        <taxon>Pseudomonadales</taxon>
        <taxon>Pseudomonadaceae</taxon>
        <taxon>Stutzerimonas</taxon>
    </lineage>
</organism>
<sequence length="215" mass="23865">MQYLGLSVVIALFALITVLVALRLLLGGHWLLGWLRGTFGLLVLGLGGLIGLVAWDARTYQALEENAPLATLTFQADGYQRYQVRIEQGSQVRHVTLEGDLWQLDARVLQWRGLATLIGLEPGFRLQQLSGRYLAVEQQDLARRPRTQLAQSALGVDAWAWLQQCQCGSMFLEARPLRVSYLPIADGAEYAIEQAPTGLLARPRNDAAEQALKAW</sequence>
<dbReference type="Proteomes" id="UP001139682">
    <property type="component" value="Unassembled WGS sequence"/>
</dbReference>
<dbReference type="AlphaFoldDB" id="A0A9X1W387"/>
<keyword evidence="1" id="KW-1133">Transmembrane helix</keyword>
<evidence type="ECO:0000256" key="1">
    <source>
        <dbReference type="SAM" id="Phobius"/>
    </source>
</evidence>
<evidence type="ECO:0008006" key="4">
    <source>
        <dbReference type="Google" id="ProtNLM"/>
    </source>
</evidence>
<gene>
    <name evidence="2" type="ORF">MST27_08755</name>
</gene>
<name>A0A9X1W387_9GAMM</name>
<dbReference type="EMBL" id="JALGRD010000004">
    <property type="protein sequence ID" value="MCJ0973455.1"/>
    <property type="molecule type" value="Genomic_DNA"/>
</dbReference>
<keyword evidence="3" id="KW-1185">Reference proteome</keyword>
<comment type="caution">
    <text evidence="2">The sequence shown here is derived from an EMBL/GenBank/DDBJ whole genome shotgun (WGS) entry which is preliminary data.</text>
</comment>
<feature type="transmembrane region" description="Helical" evidence="1">
    <location>
        <begin position="33"/>
        <end position="55"/>
    </location>
</feature>
<protein>
    <recommendedName>
        <fullName evidence="4">Cation/multidrug efflux pump</fullName>
    </recommendedName>
</protein>
<evidence type="ECO:0000313" key="3">
    <source>
        <dbReference type="Proteomes" id="UP001139682"/>
    </source>
</evidence>
<feature type="transmembrane region" description="Helical" evidence="1">
    <location>
        <begin position="6"/>
        <end position="26"/>
    </location>
</feature>